<dbReference type="EMBL" id="VULY01000018">
    <property type="protein sequence ID" value="MSR92957.1"/>
    <property type="molecule type" value="Genomic_DNA"/>
</dbReference>
<organism evidence="1 2">
    <name type="scientific">Suipraeoptans intestinalis</name>
    <dbReference type="NCBI Taxonomy" id="2606628"/>
    <lineage>
        <taxon>Bacteria</taxon>
        <taxon>Bacillati</taxon>
        <taxon>Bacillota</taxon>
        <taxon>Clostridia</taxon>
        <taxon>Lachnospirales</taxon>
        <taxon>Lachnospiraceae</taxon>
        <taxon>Suipraeoptans</taxon>
    </lineage>
</organism>
<gene>
    <name evidence="1" type="ORF">FYJ34_01360</name>
</gene>
<comment type="caution">
    <text evidence="1">The sequence shown here is derived from an EMBL/GenBank/DDBJ whole genome shotgun (WGS) entry which is preliminary data.</text>
</comment>
<name>A0A6N7UYL1_9FIRM</name>
<protein>
    <submittedName>
        <fullName evidence="1">Uncharacterized protein</fullName>
    </submittedName>
</protein>
<accession>A0A6N7UYL1</accession>
<sequence>MKQKKGLIIGLVVALLAVFAVASVVGYKVFQQVRHRQALHALTEELNKMEGVISNQAFTDAESSQILDRTVSKGDYAVLERAVKDHCKDLFAKQNEMTQYLEKNEIEQYLTPEALASDAPNFETTTQKLAEFRETEKNLRESWLYLASEEGIRQYQSAQLKGDLKKLFDEYVENVTSSDVQSVIESDVAYYNQTMDAIGQALEYLKNNQSSWVMENGQILFNTEESLNAYNAILSQIPE</sequence>
<evidence type="ECO:0000313" key="1">
    <source>
        <dbReference type="EMBL" id="MSR92957.1"/>
    </source>
</evidence>
<dbReference type="Proteomes" id="UP000434409">
    <property type="component" value="Unassembled WGS sequence"/>
</dbReference>
<reference evidence="1 2" key="1">
    <citation type="submission" date="2019-08" db="EMBL/GenBank/DDBJ databases">
        <title>In-depth cultivation of the pig gut microbiome towards novel bacterial diversity and tailored functional studies.</title>
        <authorList>
            <person name="Wylensek D."/>
            <person name="Hitch T.C.A."/>
            <person name="Clavel T."/>
        </authorList>
    </citation>
    <scope>NUCLEOTIDE SEQUENCE [LARGE SCALE GENOMIC DNA]</scope>
    <source>
        <strain evidence="1 2">68-1-5</strain>
    </source>
</reference>
<proteinExistence type="predicted"/>
<keyword evidence="2" id="KW-1185">Reference proteome</keyword>
<dbReference type="RefSeq" id="WP_154475577.1">
    <property type="nucleotide sequence ID" value="NZ_VULY01000018.1"/>
</dbReference>
<dbReference type="AlphaFoldDB" id="A0A6N7UYL1"/>
<evidence type="ECO:0000313" key="2">
    <source>
        <dbReference type="Proteomes" id="UP000434409"/>
    </source>
</evidence>